<dbReference type="OMA" id="PHKEDSE"/>
<evidence type="ECO:0000313" key="2">
    <source>
        <dbReference type="EMBL" id="CDJ38358.1"/>
    </source>
</evidence>
<name>U6KSH7_EIMTE</name>
<dbReference type="VEuPathDB" id="ToxoDB:ETH2_1342700"/>
<sequence>MVPHQDERGEPRTSEAAQVPGDRLQQEQRKELASLDQQDASDTEMDEKRQAALMTSLEHGETGTAAAAHKHTVCAASVRKLRDLLLLPAAEVEAALQQAEGDYLKATQLLLEQEL</sequence>
<proteinExistence type="predicted"/>
<dbReference type="RefSeq" id="XP_013229196.1">
    <property type="nucleotide sequence ID" value="XM_013373742.1"/>
</dbReference>
<accession>U6KSH7</accession>
<protein>
    <recommendedName>
        <fullName evidence="4">Nascent polypeptide-associated complex subunit alpha-like UBA domain-containing protein</fullName>
    </recommendedName>
</protein>
<dbReference type="AlphaFoldDB" id="U6KSH7"/>
<dbReference type="Proteomes" id="UP000030747">
    <property type="component" value="Unassembled WGS sequence"/>
</dbReference>
<reference evidence="2" key="1">
    <citation type="submission" date="2013-10" db="EMBL/GenBank/DDBJ databases">
        <title>Genomic analysis of the causative agents of coccidiosis in chickens.</title>
        <authorList>
            <person name="Reid A.J."/>
            <person name="Blake D."/>
            <person name="Billington K."/>
            <person name="Browne H."/>
            <person name="Dunn M."/>
            <person name="Hung S."/>
            <person name="Kawahara F."/>
            <person name="Miranda-Saavedra D."/>
            <person name="Mourier T."/>
            <person name="Nagra H."/>
            <person name="Otto T.D."/>
            <person name="Rawlings N."/>
            <person name="Sanchez A."/>
            <person name="Sanders M."/>
            <person name="Subramaniam C."/>
            <person name="Tay Y."/>
            <person name="Dear P."/>
            <person name="Doerig C."/>
            <person name="Gruber A."/>
            <person name="Parkinson J."/>
            <person name="Shirley M."/>
            <person name="Wan K.L."/>
            <person name="Berriman M."/>
            <person name="Tomley F."/>
            <person name="Pain A."/>
        </authorList>
    </citation>
    <scope>NUCLEOTIDE SEQUENCE [LARGE SCALE GENOMIC DNA]</scope>
    <source>
        <strain evidence="2">Houghton</strain>
    </source>
</reference>
<dbReference type="VEuPathDB" id="ToxoDB:ETH_00026605"/>
<evidence type="ECO:0000313" key="3">
    <source>
        <dbReference type="Proteomes" id="UP000030747"/>
    </source>
</evidence>
<reference evidence="2" key="2">
    <citation type="submission" date="2013-10" db="EMBL/GenBank/DDBJ databases">
        <authorList>
            <person name="Aslett M."/>
        </authorList>
    </citation>
    <scope>NUCLEOTIDE SEQUENCE [LARGE SCALE GENOMIC DNA]</scope>
    <source>
        <strain evidence="2">Houghton</strain>
    </source>
</reference>
<dbReference type="GeneID" id="25254417"/>
<evidence type="ECO:0008006" key="4">
    <source>
        <dbReference type="Google" id="ProtNLM"/>
    </source>
</evidence>
<feature type="compositionally biased region" description="Basic and acidic residues" evidence="1">
    <location>
        <begin position="1"/>
        <end position="13"/>
    </location>
</feature>
<organism evidence="2 3">
    <name type="scientific">Eimeria tenella</name>
    <name type="common">Coccidian parasite</name>
    <dbReference type="NCBI Taxonomy" id="5802"/>
    <lineage>
        <taxon>Eukaryota</taxon>
        <taxon>Sar</taxon>
        <taxon>Alveolata</taxon>
        <taxon>Apicomplexa</taxon>
        <taxon>Conoidasida</taxon>
        <taxon>Coccidia</taxon>
        <taxon>Eucoccidiorida</taxon>
        <taxon>Eimeriorina</taxon>
        <taxon>Eimeriidae</taxon>
        <taxon>Eimeria</taxon>
    </lineage>
</organism>
<evidence type="ECO:0000256" key="1">
    <source>
        <dbReference type="SAM" id="MobiDB-lite"/>
    </source>
</evidence>
<feature type="compositionally biased region" description="Basic and acidic residues" evidence="1">
    <location>
        <begin position="24"/>
        <end position="33"/>
    </location>
</feature>
<keyword evidence="3" id="KW-1185">Reference proteome</keyword>
<dbReference type="EMBL" id="HG673835">
    <property type="protein sequence ID" value="CDJ38358.1"/>
    <property type="molecule type" value="Genomic_DNA"/>
</dbReference>
<dbReference type="OrthoDB" id="346878at2759"/>
<feature type="region of interest" description="Disordered" evidence="1">
    <location>
        <begin position="1"/>
        <end position="49"/>
    </location>
</feature>
<gene>
    <name evidence="2" type="ORF">ETH_00026605</name>
</gene>